<protein>
    <submittedName>
        <fullName evidence="3">Glycosyltransferase</fullName>
    </submittedName>
</protein>
<dbReference type="EMBL" id="JAGFBM010000001">
    <property type="protein sequence ID" value="MBO3083841.1"/>
    <property type="molecule type" value="Genomic_DNA"/>
</dbReference>
<dbReference type="InterPro" id="IPR001296">
    <property type="entry name" value="Glyco_trans_1"/>
</dbReference>
<evidence type="ECO:0000313" key="3">
    <source>
        <dbReference type="EMBL" id="MBO3083841.1"/>
    </source>
</evidence>
<evidence type="ECO:0000256" key="1">
    <source>
        <dbReference type="ARBA" id="ARBA00022679"/>
    </source>
</evidence>
<gene>
    <name evidence="3" type="ORF">J4035_04240</name>
</gene>
<evidence type="ECO:0000259" key="2">
    <source>
        <dbReference type="Pfam" id="PF00534"/>
    </source>
</evidence>
<dbReference type="RefSeq" id="WP_208288659.1">
    <property type="nucleotide sequence ID" value="NZ_CP074404.1"/>
</dbReference>
<keyword evidence="4" id="KW-1185">Reference proteome</keyword>
<feature type="domain" description="Glycosyl transferase family 1" evidence="2">
    <location>
        <begin position="322"/>
        <end position="478"/>
    </location>
</feature>
<dbReference type="Gene3D" id="3.40.50.2000">
    <property type="entry name" value="Glycogen Phosphorylase B"/>
    <property type="match status" value="1"/>
</dbReference>
<reference evidence="3 4" key="1">
    <citation type="submission" date="2021-03" db="EMBL/GenBank/DDBJ databases">
        <title>novel species in genus Cellulomonas.</title>
        <authorList>
            <person name="Zhang G."/>
        </authorList>
    </citation>
    <scope>NUCLEOTIDE SEQUENCE [LARGE SCALE GENOMIC DNA]</scope>
    <source>
        <strain evidence="4">zg-ZUI188</strain>
    </source>
</reference>
<dbReference type="PANTHER" id="PTHR46401">
    <property type="entry name" value="GLYCOSYLTRANSFERASE WBBK-RELATED"/>
    <property type="match status" value="1"/>
</dbReference>
<comment type="caution">
    <text evidence="3">The sequence shown here is derived from an EMBL/GenBank/DDBJ whole genome shotgun (WGS) entry which is preliminary data.</text>
</comment>
<dbReference type="Proteomes" id="UP000678317">
    <property type="component" value="Unassembled WGS sequence"/>
</dbReference>
<evidence type="ECO:0000313" key="4">
    <source>
        <dbReference type="Proteomes" id="UP000678317"/>
    </source>
</evidence>
<name>A0ABS3SFV5_9CELL</name>
<sequence>MTVGTTSAPSIDVTVALAQRLRSAADAAIAQPPARADEPAEDADACLAALVARLRDTRDPALAWLVLTSLAGAYPMAEDVRHILRRVDLEDTTDLTLHVLDRADTIASEHASVRRHAVVTTGVVVDVDMCARHPFHNGIQRTAREVVRAWSTEHDTVLTAWTSSAGILRTLTPDEQELAARWDDSLRDRPASETDPDDETDIVIPWGATLVLAEVPLADRCPRLAALAEMSGTRVVCIGYDAIPVISADLRPLGEPNGFASYLAVIKHAARVAGISASAAEEFAGFGAALSAQGLPGPVVSEVTLPATVPPAPEGWVRVPPARPLALAVGRLEPHKNHTALLHAAERLWQEGVEFDLRLVGGAGWDTTRVEAQLDRLKRAGAPVTWDRTLGDDELWSLLRTASFTVFISLHEGFGLPVAESLACGTPVLTTSYGSQAQIAAAGGCLTVDPRDDESVLAGLRAMVTDPDLRARLRDEAAHYPVRTWQDYAADLWTDLVEGGAP</sequence>
<dbReference type="SUPFAM" id="SSF53756">
    <property type="entry name" value="UDP-Glycosyltransferase/glycogen phosphorylase"/>
    <property type="match status" value="1"/>
</dbReference>
<accession>A0ABS3SFV5</accession>
<organism evidence="3 4">
    <name type="scientific">Cellulomonas fengjieae</name>
    <dbReference type="NCBI Taxonomy" id="2819978"/>
    <lineage>
        <taxon>Bacteria</taxon>
        <taxon>Bacillati</taxon>
        <taxon>Actinomycetota</taxon>
        <taxon>Actinomycetes</taxon>
        <taxon>Micrococcales</taxon>
        <taxon>Cellulomonadaceae</taxon>
        <taxon>Cellulomonas</taxon>
    </lineage>
</organism>
<keyword evidence="1" id="KW-0808">Transferase</keyword>
<dbReference type="Pfam" id="PF00534">
    <property type="entry name" value="Glycos_transf_1"/>
    <property type="match status" value="1"/>
</dbReference>
<proteinExistence type="predicted"/>
<dbReference type="PANTHER" id="PTHR46401:SF2">
    <property type="entry name" value="GLYCOSYLTRANSFERASE WBBK-RELATED"/>
    <property type="match status" value="1"/>
</dbReference>